<gene>
    <name evidence="2" type="ORF">SAMN05421720_101632</name>
</gene>
<dbReference type="Proteomes" id="UP000199412">
    <property type="component" value="Unassembled WGS sequence"/>
</dbReference>
<dbReference type="STRING" id="69960.SAMN05421720_101632"/>
<evidence type="ECO:0000256" key="1">
    <source>
        <dbReference type="SAM" id="Coils"/>
    </source>
</evidence>
<protein>
    <submittedName>
        <fullName evidence="2">Uncharacterized protein</fullName>
    </submittedName>
</protein>
<keyword evidence="3" id="KW-1185">Reference proteome</keyword>
<dbReference type="RefSeq" id="WP_092781858.1">
    <property type="nucleotide sequence ID" value="NZ_FNAP01000001.1"/>
</dbReference>
<accession>A0A1G6XTS8</accession>
<feature type="coiled-coil region" evidence="1">
    <location>
        <begin position="41"/>
        <end position="82"/>
    </location>
</feature>
<evidence type="ECO:0000313" key="3">
    <source>
        <dbReference type="Proteomes" id="UP000199412"/>
    </source>
</evidence>
<proteinExistence type="predicted"/>
<dbReference type="EMBL" id="FNAP01000001">
    <property type="protein sequence ID" value="SDD81588.1"/>
    <property type="molecule type" value="Genomic_DNA"/>
</dbReference>
<dbReference type="OrthoDB" id="7339473at2"/>
<dbReference type="AlphaFoldDB" id="A0A1G6XTS8"/>
<evidence type="ECO:0000313" key="2">
    <source>
        <dbReference type="EMBL" id="SDD81588.1"/>
    </source>
</evidence>
<keyword evidence="1" id="KW-0175">Coiled coil</keyword>
<sequence length="241" mass="26414">MPLGRPRRRRRSGHAVLVLFLLLIGAGAVGAGLYYGYSVLSRDLRDRADQLESRVTEQAEALQESERARGRLSVDLEEARARLRYVQTRYDRDVPAGEARRLNEMINRLLEAGVSADRLAFLIQAAETPADCDPSPTTRQFFVRVPDQGVSGSAVAFADRRVTITATGAGATDEEGRPEAWFDPAKPVEVLFSRLGGETEAVEGVLPVHHAMVVDGAEYRFTVRASRPGFAEATATRCAFP</sequence>
<reference evidence="2 3" key="1">
    <citation type="submission" date="2016-10" db="EMBL/GenBank/DDBJ databases">
        <authorList>
            <person name="de Groot N.N."/>
        </authorList>
    </citation>
    <scope>NUCLEOTIDE SEQUENCE [LARGE SCALE GENOMIC DNA]</scope>
    <source>
        <strain evidence="2 3">ATCC 700224</strain>
    </source>
</reference>
<organism evidence="2 3">
    <name type="scientific">Rhodospira trueperi</name>
    <dbReference type="NCBI Taxonomy" id="69960"/>
    <lineage>
        <taxon>Bacteria</taxon>
        <taxon>Pseudomonadati</taxon>
        <taxon>Pseudomonadota</taxon>
        <taxon>Alphaproteobacteria</taxon>
        <taxon>Rhodospirillales</taxon>
        <taxon>Rhodospirillaceae</taxon>
        <taxon>Rhodospira</taxon>
    </lineage>
</organism>
<name>A0A1G6XTS8_9PROT</name>